<feature type="domain" description="Essential protein Yae1 N-terminal" evidence="9">
    <location>
        <begin position="39"/>
        <end position="77"/>
    </location>
</feature>
<keyword evidence="6" id="KW-0963">Cytoplasm</keyword>
<comment type="similarity">
    <text evidence="3">Belongs to the YAE1 family.</text>
</comment>
<dbReference type="EMBL" id="LT598485">
    <property type="protein sequence ID" value="SCW00783.1"/>
    <property type="molecule type" value="Genomic_DNA"/>
</dbReference>
<evidence type="ECO:0000256" key="3">
    <source>
        <dbReference type="ARBA" id="ARBA00007096"/>
    </source>
</evidence>
<keyword evidence="11" id="KW-1185">Reference proteome</keyword>
<gene>
    <name evidence="10" type="ORF">LAFE_0C11892G</name>
</gene>
<keyword evidence="7" id="KW-0539">Nucleus</keyword>
<evidence type="ECO:0000259" key="9">
    <source>
        <dbReference type="Pfam" id="PF09811"/>
    </source>
</evidence>
<feature type="region of interest" description="Disordered" evidence="8">
    <location>
        <begin position="1"/>
        <end position="20"/>
    </location>
</feature>
<dbReference type="Pfam" id="PF09811">
    <property type="entry name" value="Yae1_N"/>
    <property type="match status" value="1"/>
</dbReference>
<evidence type="ECO:0000256" key="8">
    <source>
        <dbReference type="SAM" id="MobiDB-lite"/>
    </source>
</evidence>
<dbReference type="InterPro" id="IPR038881">
    <property type="entry name" value="Yae1-like"/>
</dbReference>
<protein>
    <recommendedName>
        <fullName evidence="5">Protein YAE1</fullName>
    </recommendedName>
    <alternativeName>
        <fullName evidence="4">Protein yae1</fullName>
    </alternativeName>
</protein>
<dbReference type="GO" id="GO:0005737">
    <property type="term" value="C:cytoplasm"/>
    <property type="evidence" value="ECO:0007669"/>
    <property type="project" value="UniProtKB-SubCell"/>
</dbReference>
<dbReference type="OMA" id="CKNNEAP"/>
<evidence type="ECO:0000256" key="5">
    <source>
        <dbReference type="ARBA" id="ARBA00018400"/>
    </source>
</evidence>
<comment type="subcellular location">
    <subcellularLocation>
        <location evidence="2">Cytoplasm</location>
    </subcellularLocation>
    <subcellularLocation>
        <location evidence="1">Nucleus</location>
    </subcellularLocation>
</comment>
<dbReference type="PANTHER" id="PTHR18829:SF0">
    <property type="entry name" value="PROTEIN YAE1 HOMOLOG"/>
    <property type="match status" value="1"/>
</dbReference>
<evidence type="ECO:0000256" key="1">
    <source>
        <dbReference type="ARBA" id="ARBA00004123"/>
    </source>
</evidence>
<dbReference type="InterPro" id="IPR019191">
    <property type="entry name" value="Essential_protein_Yae1_N"/>
</dbReference>
<proteinExistence type="inferred from homology"/>
<dbReference type="AlphaFoldDB" id="A0A1G4MA83"/>
<name>A0A1G4MA83_LACFM</name>
<dbReference type="PANTHER" id="PTHR18829">
    <property type="entry name" value="PROTEIN YAE1 HOMOLOG"/>
    <property type="match status" value="1"/>
</dbReference>
<dbReference type="STRING" id="4955.A0A1G4MA83"/>
<evidence type="ECO:0000256" key="2">
    <source>
        <dbReference type="ARBA" id="ARBA00004496"/>
    </source>
</evidence>
<evidence type="ECO:0000256" key="6">
    <source>
        <dbReference type="ARBA" id="ARBA00022490"/>
    </source>
</evidence>
<accession>A0A1G4MA83</accession>
<evidence type="ECO:0000313" key="11">
    <source>
        <dbReference type="Proteomes" id="UP000190831"/>
    </source>
</evidence>
<dbReference type="Proteomes" id="UP000190831">
    <property type="component" value="Chromosome C"/>
</dbReference>
<evidence type="ECO:0000256" key="4">
    <source>
        <dbReference type="ARBA" id="ARBA00017286"/>
    </source>
</evidence>
<reference evidence="10 11" key="1">
    <citation type="submission" date="2016-03" db="EMBL/GenBank/DDBJ databases">
        <authorList>
            <person name="Devillers H."/>
        </authorList>
    </citation>
    <scope>NUCLEOTIDE SEQUENCE [LARGE SCALE GENOMIC DNA]</scope>
    <source>
        <strain evidence="10">CBS 6772</strain>
    </source>
</reference>
<evidence type="ECO:0000256" key="7">
    <source>
        <dbReference type="ARBA" id="ARBA00023242"/>
    </source>
</evidence>
<organism evidence="10 11">
    <name type="scientific">Lachancea fermentati</name>
    <name type="common">Zygosaccharomyces fermentati</name>
    <dbReference type="NCBI Taxonomy" id="4955"/>
    <lineage>
        <taxon>Eukaryota</taxon>
        <taxon>Fungi</taxon>
        <taxon>Dikarya</taxon>
        <taxon>Ascomycota</taxon>
        <taxon>Saccharomycotina</taxon>
        <taxon>Saccharomycetes</taxon>
        <taxon>Saccharomycetales</taxon>
        <taxon>Saccharomycetaceae</taxon>
        <taxon>Lachancea</taxon>
    </lineage>
</organism>
<dbReference type="OrthoDB" id="20086at2759"/>
<dbReference type="GO" id="GO:0005634">
    <property type="term" value="C:nucleus"/>
    <property type="evidence" value="ECO:0007669"/>
    <property type="project" value="UniProtKB-SubCell"/>
</dbReference>
<evidence type="ECO:0000313" key="10">
    <source>
        <dbReference type="EMBL" id="SCW00783.1"/>
    </source>
</evidence>
<sequence length="142" mass="16338">MSNSYDDFWGSDSDDNSTFKANEESIEIRKLRARHSKRGYLDGLTYSKEENLQAGFNTSFPEGCDLGLKVGLILGTLQFLAAYYGPKDEKLRNDFSTAQKELKINSILSKTNFDENFDLIGDKHPIIDKWEKKLKDYQGKYF</sequence>